<dbReference type="GO" id="GO:0008270">
    <property type="term" value="F:zinc ion binding"/>
    <property type="evidence" value="ECO:0007669"/>
    <property type="project" value="InterPro"/>
</dbReference>
<dbReference type="EnsemblMetazoa" id="PPA16403.1">
    <property type="protein sequence ID" value="PPA16403.1"/>
    <property type="gene ID" value="WBGene00105957"/>
</dbReference>
<dbReference type="GO" id="GO:0005634">
    <property type="term" value="C:nucleus"/>
    <property type="evidence" value="ECO:0000318"/>
    <property type="project" value="GO_Central"/>
</dbReference>
<dbReference type="GO" id="GO:0043565">
    <property type="term" value="F:sequence-specific DNA binding"/>
    <property type="evidence" value="ECO:0007669"/>
    <property type="project" value="InterPro"/>
</dbReference>
<evidence type="ECO:0000313" key="2">
    <source>
        <dbReference type="Proteomes" id="UP000005239"/>
    </source>
</evidence>
<reference evidence="2" key="1">
    <citation type="journal article" date="2008" name="Nat. Genet.">
        <title>The Pristionchus pacificus genome provides a unique perspective on nematode lifestyle and parasitism.</title>
        <authorList>
            <person name="Dieterich C."/>
            <person name="Clifton S.W."/>
            <person name="Schuster L.N."/>
            <person name="Chinwalla A."/>
            <person name="Delehaunty K."/>
            <person name="Dinkelacker I."/>
            <person name="Fulton L."/>
            <person name="Fulton R."/>
            <person name="Godfrey J."/>
            <person name="Minx P."/>
            <person name="Mitreva M."/>
            <person name="Roeseler W."/>
            <person name="Tian H."/>
            <person name="Witte H."/>
            <person name="Yang S.P."/>
            <person name="Wilson R.K."/>
            <person name="Sommer R.J."/>
        </authorList>
    </citation>
    <scope>NUCLEOTIDE SEQUENCE [LARGE SCALE GENOMIC DNA]</scope>
    <source>
        <strain evidence="2">PS312</strain>
    </source>
</reference>
<organism evidence="1 2">
    <name type="scientific">Pristionchus pacificus</name>
    <name type="common">Parasitic nematode worm</name>
    <dbReference type="NCBI Taxonomy" id="54126"/>
    <lineage>
        <taxon>Eukaryota</taxon>
        <taxon>Metazoa</taxon>
        <taxon>Ecdysozoa</taxon>
        <taxon>Nematoda</taxon>
        <taxon>Chromadorea</taxon>
        <taxon>Rhabditida</taxon>
        <taxon>Rhabditina</taxon>
        <taxon>Diplogasteromorpha</taxon>
        <taxon>Diplogasteroidea</taxon>
        <taxon>Neodiplogasteridae</taxon>
        <taxon>Pristionchus</taxon>
    </lineage>
</organism>
<dbReference type="InterPro" id="IPR001628">
    <property type="entry name" value="Znf_hrmn_rcpt"/>
</dbReference>
<dbReference type="Pfam" id="PF00105">
    <property type="entry name" value="zf-C4"/>
    <property type="match status" value="1"/>
</dbReference>
<dbReference type="Gene3D" id="3.30.50.10">
    <property type="entry name" value="Erythroid Transcription Factor GATA-1, subunit A"/>
    <property type="match status" value="1"/>
</dbReference>
<dbReference type="InterPro" id="IPR013088">
    <property type="entry name" value="Znf_NHR/GATA"/>
</dbReference>
<reference evidence="1" key="2">
    <citation type="submission" date="2022-06" db="UniProtKB">
        <authorList>
            <consortium name="EnsemblMetazoa"/>
        </authorList>
    </citation>
    <scope>IDENTIFICATION</scope>
    <source>
        <strain evidence="1">PS312</strain>
    </source>
</reference>
<gene>
    <name evidence="1" type="primary">WBGene00105957</name>
</gene>
<accession>A0A2A6CJQ5</accession>
<dbReference type="PANTHER" id="PTHR46011">
    <property type="entry name" value="NUCLEAR HORMONE RECEPTOR FAMILY MEMBER NHR-86-RELATED"/>
    <property type="match status" value="1"/>
</dbReference>
<dbReference type="SMART" id="SM00399">
    <property type="entry name" value="ZnF_C4"/>
    <property type="match status" value="1"/>
</dbReference>
<protein>
    <submittedName>
        <fullName evidence="1">Nuclear receptor</fullName>
    </submittedName>
</protein>
<dbReference type="GO" id="GO:0003700">
    <property type="term" value="F:DNA-binding transcription factor activity"/>
    <property type="evidence" value="ECO:0000318"/>
    <property type="project" value="GO_Central"/>
</dbReference>
<evidence type="ECO:0000313" key="1">
    <source>
        <dbReference type="EnsemblMetazoa" id="PPA16403.1"/>
    </source>
</evidence>
<dbReference type="Proteomes" id="UP000005239">
    <property type="component" value="Unassembled WGS sequence"/>
</dbReference>
<accession>A0A8R1YDV7</accession>
<proteinExistence type="predicted"/>
<dbReference type="PROSITE" id="PS51030">
    <property type="entry name" value="NUCLEAR_REC_DBD_2"/>
    <property type="match status" value="1"/>
</dbReference>
<dbReference type="PANTHER" id="PTHR46011:SF6">
    <property type="entry name" value="HIGH ZINC ACTIVATED NUCLEAR RECEPTOR PROTEIN"/>
    <property type="match status" value="1"/>
</dbReference>
<dbReference type="AlphaFoldDB" id="A0A2A6CJQ5"/>
<sequence length="239" mass="27162">MDEQRQCLVCSVSINSTRLGMDTCRACASFFKRAIVAGAQYLCRQGTFNCSSTRTNKFMCRYCRLTTCYRSGHGVRGADSSQEGLDPCASFRGIQVKLGTVLAMITRRRVREIEMIMTCENRIMVPVKEEIILKEYMVKFALVLSYYMTTKLFGDAQTKVMTSVCTCFDREMPLDFYYPGDDGGNKEFFKSSVRSHTTEHADLVLPQLTRSQLAEKEFHALAAIVLTEYDLRKQSRTIG</sequence>
<keyword evidence="2" id="KW-1185">Reference proteome</keyword>
<name>A0A2A6CJQ5_PRIPA</name>
<dbReference type="SUPFAM" id="SSF57716">
    <property type="entry name" value="Glucocorticoid receptor-like (DNA-binding domain)"/>
    <property type="match status" value="1"/>
</dbReference>